<comment type="caution">
    <text evidence="1">The sequence shown here is derived from an EMBL/GenBank/DDBJ whole genome shotgun (WGS) entry which is preliminary data.</text>
</comment>
<proteinExistence type="predicted"/>
<sequence length="87" mass="9670">MVKDRLVVFVESVDANIRRTRIIVLIERPDTGLALVLDILAILQQQLGLVECNHQRCIRTGGLDVGCAQISFTLLSDRPCNVKITPD</sequence>
<organism evidence="1 2">
    <name type="scientific">Bifidobacterium pseudocatenulatum DSM 20438 = JCM 1200 = LMG 10505</name>
    <dbReference type="NCBI Taxonomy" id="547043"/>
    <lineage>
        <taxon>Bacteria</taxon>
        <taxon>Bacillati</taxon>
        <taxon>Actinomycetota</taxon>
        <taxon>Actinomycetes</taxon>
        <taxon>Bifidobacteriales</taxon>
        <taxon>Bifidobacteriaceae</taxon>
        <taxon>Bifidobacterium</taxon>
    </lineage>
</organism>
<name>C0BUI4_BIFPS</name>
<reference evidence="1 2" key="2">
    <citation type="submission" date="2009-02" db="EMBL/GenBank/DDBJ databases">
        <authorList>
            <person name="Fulton L."/>
            <person name="Clifton S."/>
            <person name="Fulton B."/>
            <person name="Xu J."/>
            <person name="Minx P."/>
            <person name="Pepin K.H."/>
            <person name="Johnson M."/>
            <person name="Bhonagiri V."/>
            <person name="Nash W.E."/>
            <person name="Mardis E.R."/>
            <person name="Wilson R.K."/>
        </authorList>
    </citation>
    <scope>NUCLEOTIDE SEQUENCE [LARGE SCALE GENOMIC DNA]</scope>
    <source>
        <strain evidence="1 2">DSM 20438</strain>
    </source>
</reference>
<protein>
    <submittedName>
        <fullName evidence="1">Uncharacterized protein</fullName>
    </submittedName>
</protein>
<dbReference type="Proteomes" id="UP000003875">
    <property type="component" value="Unassembled WGS sequence"/>
</dbReference>
<reference evidence="1 2" key="1">
    <citation type="submission" date="2009-02" db="EMBL/GenBank/DDBJ databases">
        <title>Draft genome sequence of Bifidobacterium pseudocatenulatum (DSM 20438).</title>
        <authorList>
            <person name="Sudarsanam P."/>
            <person name="Ley R."/>
            <person name="Guruge J."/>
            <person name="Turnbaugh P.J."/>
            <person name="Mahowald M."/>
            <person name="Liep D."/>
            <person name="Gordon J."/>
        </authorList>
    </citation>
    <scope>NUCLEOTIDE SEQUENCE [LARGE SCALE GENOMIC DNA]</scope>
    <source>
        <strain evidence="1 2">DSM 20438</strain>
    </source>
</reference>
<accession>C0BUI4</accession>
<dbReference type="EMBL" id="ABXX02000004">
    <property type="protein sequence ID" value="EEG70325.1"/>
    <property type="molecule type" value="Genomic_DNA"/>
</dbReference>
<dbReference type="AlphaFoldDB" id="C0BUI4"/>
<evidence type="ECO:0000313" key="1">
    <source>
        <dbReference type="EMBL" id="EEG70325.1"/>
    </source>
</evidence>
<gene>
    <name evidence="1" type="ORF">BIFPSEUDO_04071</name>
</gene>
<evidence type="ECO:0000313" key="2">
    <source>
        <dbReference type="Proteomes" id="UP000003875"/>
    </source>
</evidence>